<dbReference type="InterPro" id="IPR050324">
    <property type="entry name" value="CDP-alcohol_PTase-I"/>
</dbReference>
<comment type="function">
    <text evidence="13">Catalyzes the synthesis of cardiolipin (CL) (diphosphatidylglycerol) by specifically transferring a phosphatidyl group from CDP-diacylglycerol to phosphatidylglycerol (PG). CL is a key phospholipid in mitochondrial membranes and plays important roles in maintaining the functional integrity and dynamics of mitochondria under both optimal and stress conditions.</text>
</comment>
<feature type="transmembrane region" description="Helical" evidence="18">
    <location>
        <begin position="323"/>
        <end position="344"/>
    </location>
</feature>
<dbReference type="GO" id="GO:0043337">
    <property type="term" value="F:cardiolipin synthase (CMP-forming)"/>
    <property type="evidence" value="ECO:0007669"/>
    <property type="project" value="UniProtKB-EC"/>
</dbReference>
<dbReference type="GO" id="GO:0032049">
    <property type="term" value="P:cardiolipin biosynthetic process"/>
    <property type="evidence" value="ECO:0007669"/>
    <property type="project" value="TreeGrafter"/>
</dbReference>
<feature type="transmembrane region" description="Helical" evidence="18">
    <location>
        <begin position="164"/>
        <end position="184"/>
    </location>
</feature>
<keyword evidence="8" id="KW-0443">Lipid metabolism</keyword>
<evidence type="ECO:0000256" key="12">
    <source>
        <dbReference type="ARBA" id="ARBA00023264"/>
    </source>
</evidence>
<dbReference type="OrthoDB" id="10020554at2759"/>
<evidence type="ECO:0000256" key="7">
    <source>
        <dbReference type="ARBA" id="ARBA00022989"/>
    </source>
</evidence>
<dbReference type="InterPro" id="IPR000462">
    <property type="entry name" value="CDP-OH_P_trans"/>
</dbReference>
<dbReference type="EC" id="2.7.8.41" evidence="14"/>
<dbReference type="AlphaFoldDB" id="A0A7J6C495"/>
<evidence type="ECO:0000256" key="6">
    <source>
        <dbReference type="ARBA" id="ARBA00022792"/>
    </source>
</evidence>
<evidence type="ECO:0000256" key="16">
    <source>
        <dbReference type="ARBA" id="ARBA00068900"/>
    </source>
</evidence>
<evidence type="ECO:0000256" key="17">
    <source>
        <dbReference type="SAM" id="MobiDB-lite"/>
    </source>
</evidence>
<evidence type="ECO:0000256" key="2">
    <source>
        <dbReference type="ARBA" id="ARBA00010441"/>
    </source>
</evidence>
<keyword evidence="7 18" id="KW-1133">Transmembrane helix</keyword>
<dbReference type="FunFam" id="1.20.120.1760:FF:000005">
    <property type="entry name" value="Cardiolipin synthase 1"/>
    <property type="match status" value="1"/>
</dbReference>
<keyword evidence="5 18" id="KW-0812">Transmembrane</keyword>
<evidence type="ECO:0000256" key="1">
    <source>
        <dbReference type="ARBA" id="ARBA00004448"/>
    </source>
</evidence>
<feature type="region of interest" description="Disordered" evidence="17">
    <location>
        <begin position="122"/>
        <end position="142"/>
    </location>
</feature>
<protein>
    <recommendedName>
        <fullName evidence="16">Cardiolipin synthase (CMP-forming)</fullName>
        <ecNumber evidence="14">2.7.8.41</ecNumber>
    </recommendedName>
</protein>
<feature type="transmembrane region" description="Helical" evidence="18">
    <location>
        <begin position="299"/>
        <end position="317"/>
    </location>
</feature>
<sequence>MFLAACRKSWLSCAKGHTHRLTASTAATCHYGCYDKTSANLPLKNTTSQLEWLQRLKTRCWSSSPLSCRPELDLHREVGQRSDPLFSVICRSKLSKHHRRLPSSSFSLYGSNGFCTEASKKPVLEEKSSEKDSREKGEDQAAFSPAANEGHFQFKELYENPWTIPNYLCIARIVLSPVLGYLIMEQYFHVSLGLFVLAGATDLLDGYIARNWPNQKSALGSALDPLADKILISVLYISLTYAQLIPAPLTALIISRDVALIAAVFYVRYKTVPPPVTLSKFFNPCYTTARLKPTLISKINTAVQLLLVAASLAAPVFHYTDSVLLQSLWYITALTTAASGYSYYHYGKKTVEVLNNTK</sequence>
<feature type="transmembrane region" description="Helical" evidence="18">
    <location>
        <begin position="190"/>
        <end position="209"/>
    </location>
</feature>
<dbReference type="PANTHER" id="PTHR14269:SF60">
    <property type="entry name" value="CARDIOLIPIN SYNTHASE (CMP-FORMING)"/>
    <property type="match status" value="1"/>
</dbReference>
<dbReference type="Proteomes" id="UP000579812">
    <property type="component" value="Unassembled WGS sequence"/>
</dbReference>
<evidence type="ECO:0000256" key="9">
    <source>
        <dbReference type="ARBA" id="ARBA00023128"/>
    </source>
</evidence>
<dbReference type="PANTHER" id="PTHR14269">
    <property type="entry name" value="CDP-DIACYLGLYCEROL--GLYCEROL-3-PHOSPHATE 3-PHOSPHATIDYLTRANSFERASE-RELATED"/>
    <property type="match status" value="1"/>
</dbReference>
<evidence type="ECO:0000256" key="10">
    <source>
        <dbReference type="ARBA" id="ARBA00023136"/>
    </source>
</evidence>
<comment type="similarity">
    <text evidence="2">Belongs to the CDP-alcohol phosphatidyltransferase class-I family.</text>
</comment>
<accession>A0A7J6C495</accession>
<evidence type="ECO:0000256" key="14">
    <source>
        <dbReference type="ARBA" id="ARBA00039001"/>
    </source>
</evidence>
<dbReference type="Pfam" id="PF01066">
    <property type="entry name" value="CDP-OH_P_transf"/>
    <property type="match status" value="1"/>
</dbReference>
<keyword evidence="9" id="KW-0496">Mitochondrion</keyword>
<comment type="caution">
    <text evidence="19">The sequence shown here is derived from an EMBL/GenBank/DDBJ whole genome shotgun (WGS) entry which is preliminary data.</text>
</comment>
<dbReference type="EMBL" id="JAAMOB010000017">
    <property type="protein sequence ID" value="KAF4101871.1"/>
    <property type="molecule type" value="Genomic_DNA"/>
</dbReference>
<proteinExistence type="inferred from homology"/>
<keyword evidence="4" id="KW-0808">Transferase</keyword>
<dbReference type="Gene3D" id="1.20.120.1760">
    <property type="match status" value="1"/>
</dbReference>
<keyword evidence="12" id="KW-1208">Phospholipid metabolism</keyword>
<keyword evidence="11" id="KW-0594">Phospholipid biosynthesis</keyword>
<keyword evidence="3" id="KW-0444">Lipid biosynthesis</keyword>
<keyword evidence="10 18" id="KW-0472">Membrane</keyword>
<evidence type="ECO:0000256" key="11">
    <source>
        <dbReference type="ARBA" id="ARBA00023209"/>
    </source>
</evidence>
<evidence type="ECO:0000256" key="5">
    <source>
        <dbReference type="ARBA" id="ARBA00022692"/>
    </source>
</evidence>
<keyword evidence="6" id="KW-0999">Mitochondrion inner membrane</keyword>
<evidence type="ECO:0000256" key="18">
    <source>
        <dbReference type="SAM" id="Phobius"/>
    </source>
</evidence>
<organism evidence="19 20">
    <name type="scientific">Onychostoma macrolepis</name>
    <dbReference type="NCBI Taxonomy" id="369639"/>
    <lineage>
        <taxon>Eukaryota</taxon>
        <taxon>Metazoa</taxon>
        <taxon>Chordata</taxon>
        <taxon>Craniata</taxon>
        <taxon>Vertebrata</taxon>
        <taxon>Euteleostomi</taxon>
        <taxon>Actinopterygii</taxon>
        <taxon>Neopterygii</taxon>
        <taxon>Teleostei</taxon>
        <taxon>Ostariophysi</taxon>
        <taxon>Cypriniformes</taxon>
        <taxon>Cyprinidae</taxon>
        <taxon>Acrossocheilinae</taxon>
        <taxon>Onychostoma</taxon>
    </lineage>
</organism>
<evidence type="ECO:0000256" key="3">
    <source>
        <dbReference type="ARBA" id="ARBA00022516"/>
    </source>
</evidence>
<evidence type="ECO:0000256" key="4">
    <source>
        <dbReference type="ARBA" id="ARBA00022679"/>
    </source>
</evidence>
<dbReference type="InterPro" id="IPR043130">
    <property type="entry name" value="CDP-OH_PTrfase_TM_dom"/>
</dbReference>
<gene>
    <name evidence="19" type="ORF">G5714_016671</name>
</gene>
<evidence type="ECO:0000256" key="13">
    <source>
        <dbReference type="ARBA" id="ARBA00037454"/>
    </source>
</evidence>
<dbReference type="GO" id="GO:0005743">
    <property type="term" value="C:mitochondrial inner membrane"/>
    <property type="evidence" value="ECO:0007669"/>
    <property type="project" value="UniProtKB-SubCell"/>
</dbReference>
<reference evidence="19 20" key="1">
    <citation type="submission" date="2020-04" db="EMBL/GenBank/DDBJ databases">
        <title>Chromosome-level genome assembly of a cyprinid fish Onychostoma macrolepis by integration of Nanopore Sequencing, Bionano and Hi-C technology.</title>
        <authorList>
            <person name="Wang D."/>
        </authorList>
    </citation>
    <scope>NUCLEOTIDE SEQUENCE [LARGE SCALE GENOMIC DNA]</scope>
    <source>
        <strain evidence="19">SWU-2019</strain>
        <tissue evidence="19">Muscle</tissue>
    </source>
</reference>
<comment type="catalytic activity">
    <reaction evidence="15">
        <text>a CDP-1,2-diacyl-sn-glycerol + a 1,2-diacyl-sn-glycero-3-phospho-(1'-sn-glycerol) = a cardiolipin + CMP + H(+)</text>
        <dbReference type="Rhea" id="RHEA:32931"/>
        <dbReference type="ChEBI" id="CHEBI:15378"/>
        <dbReference type="ChEBI" id="CHEBI:58332"/>
        <dbReference type="ChEBI" id="CHEBI:60377"/>
        <dbReference type="ChEBI" id="CHEBI:62237"/>
        <dbReference type="ChEBI" id="CHEBI:64716"/>
        <dbReference type="EC" id="2.7.8.41"/>
    </reaction>
</comment>
<comment type="subcellular location">
    <subcellularLocation>
        <location evidence="1">Mitochondrion inner membrane</location>
        <topology evidence="1">Multi-pass membrane protein</topology>
    </subcellularLocation>
</comment>
<name>A0A7J6C495_9TELE</name>
<evidence type="ECO:0000256" key="8">
    <source>
        <dbReference type="ARBA" id="ARBA00023098"/>
    </source>
</evidence>
<evidence type="ECO:0000256" key="15">
    <source>
        <dbReference type="ARBA" id="ARBA00047433"/>
    </source>
</evidence>
<feature type="compositionally biased region" description="Basic and acidic residues" evidence="17">
    <location>
        <begin position="122"/>
        <end position="139"/>
    </location>
</feature>
<keyword evidence="20" id="KW-1185">Reference proteome</keyword>
<evidence type="ECO:0000313" key="20">
    <source>
        <dbReference type="Proteomes" id="UP000579812"/>
    </source>
</evidence>
<evidence type="ECO:0000313" key="19">
    <source>
        <dbReference type="EMBL" id="KAF4101871.1"/>
    </source>
</evidence>